<evidence type="ECO:0000313" key="2">
    <source>
        <dbReference type="Proteomes" id="UP001165986"/>
    </source>
</evidence>
<proteinExistence type="predicted"/>
<dbReference type="AlphaFoldDB" id="A0AA40VPL6"/>
<comment type="caution">
    <text evidence="1">The sequence shown here is derived from an EMBL/GenBank/DDBJ whole genome shotgun (WGS) entry which is preliminary data.</text>
</comment>
<accession>A0AA40VPL6</accession>
<dbReference type="EMBL" id="VJXY01000002">
    <property type="protein sequence ID" value="MBD6614880.1"/>
    <property type="molecule type" value="Genomic_DNA"/>
</dbReference>
<organism evidence="1 2">
    <name type="scientific">Komarekiella delphini-convector SJRDD-AB1</name>
    <dbReference type="NCBI Taxonomy" id="2593771"/>
    <lineage>
        <taxon>Bacteria</taxon>
        <taxon>Bacillati</taxon>
        <taxon>Cyanobacteriota</taxon>
        <taxon>Cyanophyceae</taxon>
        <taxon>Nostocales</taxon>
        <taxon>Nostocaceae</taxon>
        <taxon>Komarekiella</taxon>
        <taxon>Komarekiella delphini-convector</taxon>
    </lineage>
</organism>
<dbReference type="RefSeq" id="WP_191756144.1">
    <property type="nucleotide sequence ID" value="NZ_VJXY01000002.1"/>
</dbReference>
<evidence type="ECO:0000313" key="1">
    <source>
        <dbReference type="EMBL" id="MBD6614880.1"/>
    </source>
</evidence>
<gene>
    <name evidence="1" type="ORF">FNW02_03185</name>
</gene>
<keyword evidence="2" id="KW-1185">Reference proteome</keyword>
<dbReference type="Proteomes" id="UP001165986">
    <property type="component" value="Unassembled WGS sequence"/>
</dbReference>
<reference evidence="1" key="1">
    <citation type="submission" date="2019-07" db="EMBL/GenBank/DDBJ databases">
        <title>Toxilogical consequences of a new and cryptic species of cyanobacteria (Komarekiella delphini-convector) recovered from the epidermis of a bottlenose dolphin and 1500 ft. in the air.</title>
        <authorList>
            <person name="Brown A.O."/>
            <person name="Dvorak P."/>
            <person name="Villanueva C.D."/>
            <person name="Foss A.J."/>
            <person name="Garvey A.D."/>
            <person name="Gibson Q.A."/>
            <person name="Johansen J.R."/>
            <person name="Casamatta D.A."/>
        </authorList>
    </citation>
    <scope>NUCLEOTIDE SEQUENCE</scope>
    <source>
        <strain evidence="1">SJRDD-AB1</strain>
    </source>
</reference>
<name>A0AA40VPL6_9NOST</name>
<evidence type="ECO:0008006" key="3">
    <source>
        <dbReference type="Google" id="ProtNLM"/>
    </source>
</evidence>
<protein>
    <recommendedName>
        <fullName evidence="3">PEP-CTERM protein-sorting domain-containing protein</fullName>
    </recommendedName>
</protein>
<sequence>MNTIATKIALSVLGAAGISFLSLTPAKAVILVEPIVTTVNEDILKMRDPRSLGPDIHPGEIIRYGVPDRANNLLNATERDIASLVFELETLSYSNPDSTPAFDNESVEWGDVNGDGKIGFSNIHGLKDIFKNVTVDGSTLTYSGGVIPNQTVFFNRFYSQPDLSPGGGIIPAAPPLPADQDGPIRVNSYYNAVPEPSDILGTLAFGVLVVAFKLKRKLK</sequence>